<dbReference type="EMBL" id="BSSU01000008">
    <property type="protein sequence ID" value="GLX82342.1"/>
    <property type="molecule type" value="Genomic_DNA"/>
</dbReference>
<accession>A0ABQ6H414</accession>
<gene>
    <name evidence="2" type="ORF">theurythT_17940</name>
</gene>
<sequence length="154" mass="17602">MIFQKYAVVFWLAVLVTSNAQAQNLEKFAQDYFDKMVATQAPNATEKSLEEYLVLLTDDVGHSHLPYVSDDSRLPDGKASMRKGMTFYLGSHTYYDAKLLNVFTFNDSAIAIRYSNHAKGIHPQSKQAIEYQQIMMEVLEIENGKVAVIRKYHE</sequence>
<name>A0ABQ6H414_9GAMM</name>
<dbReference type="InterPro" id="IPR032710">
    <property type="entry name" value="NTF2-like_dom_sf"/>
</dbReference>
<feature type="chain" id="PRO_5045907350" description="Nuclear transport factor 2 family protein" evidence="1">
    <location>
        <begin position="23"/>
        <end position="154"/>
    </location>
</feature>
<evidence type="ECO:0000313" key="2">
    <source>
        <dbReference type="EMBL" id="GLX82342.1"/>
    </source>
</evidence>
<organism evidence="2 3">
    <name type="scientific">Thalassotalea eurytherma</name>
    <dbReference type="NCBI Taxonomy" id="1144278"/>
    <lineage>
        <taxon>Bacteria</taxon>
        <taxon>Pseudomonadati</taxon>
        <taxon>Pseudomonadota</taxon>
        <taxon>Gammaproteobacteria</taxon>
        <taxon>Alteromonadales</taxon>
        <taxon>Colwelliaceae</taxon>
        <taxon>Thalassotalea</taxon>
    </lineage>
</organism>
<evidence type="ECO:0000256" key="1">
    <source>
        <dbReference type="SAM" id="SignalP"/>
    </source>
</evidence>
<dbReference type="RefSeq" id="WP_284207702.1">
    <property type="nucleotide sequence ID" value="NZ_BSSU01000008.1"/>
</dbReference>
<dbReference type="SUPFAM" id="SSF54427">
    <property type="entry name" value="NTF2-like"/>
    <property type="match status" value="1"/>
</dbReference>
<evidence type="ECO:0000313" key="3">
    <source>
        <dbReference type="Proteomes" id="UP001157133"/>
    </source>
</evidence>
<proteinExistence type="predicted"/>
<keyword evidence="3" id="KW-1185">Reference proteome</keyword>
<protein>
    <recommendedName>
        <fullName evidence="4">Nuclear transport factor 2 family protein</fullName>
    </recommendedName>
</protein>
<feature type="signal peptide" evidence="1">
    <location>
        <begin position="1"/>
        <end position="22"/>
    </location>
</feature>
<reference evidence="2 3" key="1">
    <citation type="submission" date="2023-03" db="EMBL/GenBank/DDBJ databases">
        <title>Draft genome sequence of Thalassotalea eurytherma JCM 18482T.</title>
        <authorList>
            <person name="Sawabe T."/>
        </authorList>
    </citation>
    <scope>NUCLEOTIDE SEQUENCE [LARGE SCALE GENOMIC DNA]</scope>
    <source>
        <strain evidence="2 3">JCM 18482</strain>
    </source>
</reference>
<dbReference type="Gene3D" id="3.10.450.50">
    <property type="match status" value="1"/>
</dbReference>
<dbReference type="Proteomes" id="UP001157133">
    <property type="component" value="Unassembled WGS sequence"/>
</dbReference>
<comment type="caution">
    <text evidence="2">The sequence shown here is derived from an EMBL/GenBank/DDBJ whole genome shotgun (WGS) entry which is preliminary data.</text>
</comment>
<keyword evidence="1" id="KW-0732">Signal</keyword>
<evidence type="ECO:0008006" key="4">
    <source>
        <dbReference type="Google" id="ProtNLM"/>
    </source>
</evidence>